<evidence type="ECO:0000313" key="3">
    <source>
        <dbReference type="Proteomes" id="UP000325466"/>
    </source>
</evidence>
<dbReference type="EMBL" id="BLAH01000222">
    <property type="protein sequence ID" value="GES40653.1"/>
    <property type="molecule type" value="Genomic_DNA"/>
</dbReference>
<evidence type="ECO:0000313" key="2">
    <source>
        <dbReference type="EMBL" id="GES40653.1"/>
    </source>
</evidence>
<protein>
    <submittedName>
        <fullName evidence="2">Uncharacterized protein</fullName>
    </submittedName>
</protein>
<sequence>MEPARGWDGRPGYRIVVPPSQAIRNPLAAEFGTRRSRGASRLQSAINAAGRRGGRR</sequence>
<name>A0ABQ0YVL9_9NOCA</name>
<proteinExistence type="predicted"/>
<organism evidence="2 3">
    <name type="scientific">Rhodococcus aetherivorans</name>
    <dbReference type="NCBI Taxonomy" id="191292"/>
    <lineage>
        <taxon>Bacteria</taxon>
        <taxon>Bacillati</taxon>
        <taxon>Actinomycetota</taxon>
        <taxon>Actinomycetes</taxon>
        <taxon>Mycobacteriales</taxon>
        <taxon>Nocardiaceae</taxon>
        <taxon>Rhodococcus</taxon>
    </lineage>
</organism>
<feature type="region of interest" description="Disordered" evidence="1">
    <location>
        <begin position="31"/>
        <end position="56"/>
    </location>
</feature>
<reference evidence="2 3" key="1">
    <citation type="journal article" date="2018" name="Biodegradation">
        <title>1,4-Dioxane degradation characteristics of Rhodococcus aetherivorans JCM 14343.</title>
        <authorList>
            <person name="Inoue D."/>
            <person name="Tsunoda T."/>
            <person name="Yamamoto N."/>
            <person name="Ike M."/>
            <person name="Sei K."/>
        </authorList>
    </citation>
    <scope>NUCLEOTIDE SEQUENCE [LARGE SCALE GENOMIC DNA]</scope>
    <source>
        <strain evidence="2 3">JCM 14343</strain>
    </source>
</reference>
<accession>A0ABQ0YVL9</accession>
<comment type="caution">
    <text evidence="2">The sequence shown here is derived from an EMBL/GenBank/DDBJ whole genome shotgun (WGS) entry which is preliminary data.</text>
</comment>
<gene>
    <name evidence="2" type="ORF">RAJCM14343_5946</name>
</gene>
<evidence type="ECO:0000256" key="1">
    <source>
        <dbReference type="SAM" id="MobiDB-lite"/>
    </source>
</evidence>
<keyword evidence="3" id="KW-1185">Reference proteome</keyword>
<dbReference type="Proteomes" id="UP000325466">
    <property type="component" value="Unassembled WGS sequence"/>
</dbReference>